<dbReference type="Proteomes" id="UP000194137">
    <property type="component" value="Chromosome"/>
</dbReference>
<reference evidence="1 2" key="1">
    <citation type="submission" date="2017-05" db="EMBL/GenBank/DDBJ databases">
        <title>Full genome sequence of Pseudorhodoplanes sinuspersici.</title>
        <authorList>
            <person name="Dastgheib S.M.M."/>
            <person name="Shavandi M."/>
            <person name="Tirandaz H."/>
        </authorList>
    </citation>
    <scope>NUCLEOTIDE SEQUENCE [LARGE SCALE GENOMIC DNA]</scope>
    <source>
        <strain evidence="1 2">RIPI110</strain>
    </source>
</reference>
<dbReference type="RefSeq" id="WP_086086128.1">
    <property type="nucleotide sequence ID" value="NZ_CP021112.1"/>
</dbReference>
<sequence>MHPTIETLLRKDEKLRQEAANSAFQFSWKQPKFDTPFERRLLLLNGLFLGFAKVGGNGWVRGHDARELAIYMGDASVSFELDAPSQSRTRRHLAPNEDRTLCLCLSTAHSAPPGISFSWRDEEGRTLEQQLTEIIIGMAVAGEHLHRKWLEQQAAWRRKQKEEAELEAQRRKADEDRRERERIAALEKAKRDALHRDAKAWREAADIRAYVEAVRRAADAPDLIESWANWALLEADKLDPSRPAAP</sequence>
<dbReference type="AlphaFoldDB" id="A0A1W6ZK75"/>
<accession>A0A1W6ZK75</accession>
<evidence type="ECO:0000313" key="1">
    <source>
        <dbReference type="EMBL" id="ARP97808.1"/>
    </source>
</evidence>
<organism evidence="1 2">
    <name type="scientific">Pseudorhodoplanes sinuspersici</name>
    <dbReference type="NCBI Taxonomy" id="1235591"/>
    <lineage>
        <taxon>Bacteria</taxon>
        <taxon>Pseudomonadati</taxon>
        <taxon>Pseudomonadota</taxon>
        <taxon>Alphaproteobacteria</taxon>
        <taxon>Hyphomicrobiales</taxon>
        <taxon>Pseudorhodoplanes</taxon>
    </lineage>
</organism>
<dbReference type="KEGG" id="psin:CAK95_00960"/>
<dbReference type="EMBL" id="CP021112">
    <property type="protein sequence ID" value="ARP97808.1"/>
    <property type="molecule type" value="Genomic_DNA"/>
</dbReference>
<keyword evidence="2" id="KW-1185">Reference proteome</keyword>
<evidence type="ECO:0000313" key="2">
    <source>
        <dbReference type="Proteomes" id="UP000194137"/>
    </source>
</evidence>
<protein>
    <submittedName>
        <fullName evidence="1">Uncharacterized protein</fullName>
    </submittedName>
</protein>
<name>A0A1W6ZK75_9HYPH</name>
<dbReference type="OrthoDB" id="9777694at2"/>
<proteinExistence type="predicted"/>
<gene>
    <name evidence="1" type="ORF">CAK95_00960</name>
</gene>